<feature type="domain" description="Chitin-binding type-2" evidence="8">
    <location>
        <begin position="21"/>
        <end position="81"/>
    </location>
</feature>
<keyword evidence="4" id="KW-1015">Disulfide bond</keyword>
<feature type="region of interest" description="Disordered" evidence="6">
    <location>
        <begin position="317"/>
        <end position="577"/>
    </location>
</feature>
<feature type="compositionally biased region" description="Low complexity" evidence="6">
    <location>
        <begin position="457"/>
        <end position="577"/>
    </location>
</feature>
<dbReference type="GO" id="GO:0008061">
    <property type="term" value="F:chitin binding"/>
    <property type="evidence" value="ECO:0007669"/>
    <property type="project" value="UniProtKB-KW"/>
</dbReference>
<proteinExistence type="predicted"/>
<evidence type="ECO:0000256" key="2">
    <source>
        <dbReference type="ARBA" id="ARBA00022729"/>
    </source>
</evidence>
<sequence>MMTKLVLVVFASVALVSVAGELRCVQQTFEGLGGVFPSPRSSSEYSRCDAGLVQTVPCPDGHYFDTAVQSCLLGQTAEQSHVEVAFQFEELCNNPDVVQIFPNPTNCTQYILCYGTVPIVQSCSDGLLFNPQLNTCDLPGNVVCGYSCPSVDDPYNPVWLPDARLQDCSRHYLCFKGEPLQFQCYSNLYFDIETRTCTYPEYSTCRVPNVYCNTTLTVNVENPRSCTSYYTCVEGFPHYRTCGYEEYFSVPLGMCIPGTCGPDTTTTVGPSTVTVTELTSTTGPPGTTPSLTSTTDWNTQTTDFTSTTVSISTLTVPESTTPGLETTTSTISDTSTMSPTTPESSTFTPSTPELTTNFETPTPTIPNTSSTPSITPETTTFAPSTPELTTDLPTMTPSTPGTSTISPTTPEFSTFTPSTSELTTNFETSTPTIPNTSSTPPSTPEITTFAPSTPELTTDLPTMTPSTPDTSTISPTTPESSTFTPSTPELTTDFETTTPTTPDTPSTTLDTTTLAPSTAEPTTESPTISTDSTTTTVELPTTTTTIEQTTTTTPDPTTTTTTTEQPTTTTPEPTTTTEMVTIDPSDVCPELGVIILPYPTNCYMYILCLNGVGGTASCKANEIFNPITAVCVPGNQQTCTPS</sequence>
<feature type="compositionally biased region" description="Low complexity" evidence="6">
    <location>
        <begin position="393"/>
        <end position="448"/>
    </location>
</feature>
<dbReference type="EnsemblMetazoa" id="AQUA004586-RA">
    <property type="protein sequence ID" value="AQUA004586-PA"/>
    <property type="gene ID" value="AQUA004586"/>
</dbReference>
<feature type="domain" description="Chitin-binding type-2" evidence="8">
    <location>
        <begin position="89"/>
        <end position="146"/>
    </location>
</feature>
<dbReference type="SUPFAM" id="SSF57625">
    <property type="entry name" value="Invertebrate chitin-binding proteins"/>
    <property type="match status" value="5"/>
</dbReference>
<feature type="chain" id="PRO_5008142395" description="Chitin-binding type-2 domain-containing protein" evidence="7">
    <location>
        <begin position="20"/>
        <end position="642"/>
    </location>
</feature>
<keyword evidence="1" id="KW-0147">Chitin-binding</keyword>
<dbReference type="PANTHER" id="PTHR23301">
    <property type="entry name" value="CHITIN BINDING PERITROPHIN-A"/>
    <property type="match status" value="1"/>
</dbReference>
<name>A0A182X459_ANOQN</name>
<feature type="region of interest" description="Disordered" evidence="6">
    <location>
        <begin position="277"/>
        <end position="299"/>
    </location>
</feature>
<dbReference type="SMART" id="SM00494">
    <property type="entry name" value="ChtBD2"/>
    <property type="match status" value="5"/>
</dbReference>
<evidence type="ECO:0000259" key="8">
    <source>
        <dbReference type="PROSITE" id="PS50940"/>
    </source>
</evidence>
<dbReference type="GO" id="GO:0005576">
    <property type="term" value="C:extracellular region"/>
    <property type="evidence" value="ECO:0007669"/>
    <property type="project" value="InterPro"/>
</dbReference>
<dbReference type="PROSITE" id="PS50940">
    <property type="entry name" value="CHIT_BIND_II"/>
    <property type="match status" value="5"/>
</dbReference>
<dbReference type="InterPro" id="IPR002557">
    <property type="entry name" value="Chitin-bd_dom"/>
</dbReference>
<dbReference type="STRING" id="34691.A0A182X459"/>
<keyword evidence="5" id="KW-0325">Glycoprotein</keyword>
<keyword evidence="10" id="KW-1185">Reference proteome</keyword>
<dbReference type="AlphaFoldDB" id="A0A182X459"/>
<evidence type="ECO:0000256" key="7">
    <source>
        <dbReference type="SAM" id="SignalP"/>
    </source>
</evidence>
<feature type="domain" description="Chitin-binding type-2" evidence="8">
    <location>
        <begin position="585"/>
        <end position="641"/>
    </location>
</feature>
<evidence type="ECO:0000256" key="1">
    <source>
        <dbReference type="ARBA" id="ARBA00022669"/>
    </source>
</evidence>
<dbReference type="Gene3D" id="2.170.140.10">
    <property type="entry name" value="Chitin binding domain"/>
    <property type="match status" value="3"/>
</dbReference>
<dbReference type="VEuPathDB" id="VectorBase:AQUA004586"/>
<keyword evidence="2 7" id="KW-0732">Signal</keyword>
<evidence type="ECO:0000256" key="3">
    <source>
        <dbReference type="ARBA" id="ARBA00022737"/>
    </source>
</evidence>
<evidence type="ECO:0000256" key="5">
    <source>
        <dbReference type="ARBA" id="ARBA00023180"/>
    </source>
</evidence>
<protein>
    <recommendedName>
        <fullName evidence="8">Chitin-binding type-2 domain-containing protein</fullName>
    </recommendedName>
</protein>
<dbReference type="PANTHER" id="PTHR23301:SF0">
    <property type="entry name" value="CHITIN-BINDING TYPE-2 DOMAIN-CONTAINING PROTEIN-RELATED"/>
    <property type="match status" value="1"/>
</dbReference>
<evidence type="ECO:0000313" key="9">
    <source>
        <dbReference type="EnsemblMetazoa" id="AQUA004586-PA"/>
    </source>
</evidence>
<keyword evidence="3" id="KW-0677">Repeat</keyword>
<feature type="domain" description="Chitin-binding type-2" evidence="8">
    <location>
        <begin position="209"/>
        <end position="255"/>
    </location>
</feature>
<feature type="compositionally biased region" description="Low complexity" evidence="6">
    <location>
        <begin position="317"/>
        <end position="380"/>
    </location>
</feature>
<feature type="signal peptide" evidence="7">
    <location>
        <begin position="1"/>
        <end position="19"/>
    </location>
</feature>
<reference evidence="9" key="1">
    <citation type="submission" date="2020-05" db="UniProtKB">
        <authorList>
            <consortium name="EnsemblMetazoa"/>
        </authorList>
    </citation>
    <scope>IDENTIFICATION</scope>
    <source>
        <strain evidence="9">SANGQUA</strain>
    </source>
</reference>
<organism evidence="9 10">
    <name type="scientific">Anopheles quadriannulatus</name>
    <name type="common">Mosquito</name>
    <dbReference type="NCBI Taxonomy" id="34691"/>
    <lineage>
        <taxon>Eukaryota</taxon>
        <taxon>Metazoa</taxon>
        <taxon>Ecdysozoa</taxon>
        <taxon>Arthropoda</taxon>
        <taxon>Hexapoda</taxon>
        <taxon>Insecta</taxon>
        <taxon>Pterygota</taxon>
        <taxon>Neoptera</taxon>
        <taxon>Endopterygota</taxon>
        <taxon>Diptera</taxon>
        <taxon>Nematocera</taxon>
        <taxon>Culicoidea</taxon>
        <taxon>Culicidae</taxon>
        <taxon>Anophelinae</taxon>
        <taxon>Anopheles</taxon>
    </lineage>
</organism>
<dbReference type="Pfam" id="PF01607">
    <property type="entry name" value="CBM_14"/>
    <property type="match status" value="4"/>
</dbReference>
<dbReference type="InterPro" id="IPR051940">
    <property type="entry name" value="Chitin_bind-dev_reg"/>
</dbReference>
<dbReference type="InterPro" id="IPR036508">
    <property type="entry name" value="Chitin-bd_dom_sf"/>
</dbReference>
<accession>A0A182X459</accession>
<dbReference type="Proteomes" id="UP000076407">
    <property type="component" value="Unassembled WGS sequence"/>
</dbReference>
<feature type="domain" description="Chitin-binding type-2" evidence="8">
    <location>
        <begin position="148"/>
        <end position="207"/>
    </location>
</feature>
<feature type="compositionally biased region" description="Polar residues" evidence="6">
    <location>
        <begin position="381"/>
        <end position="392"/>
    </location>
</feature>
<evidence type="ECO:0000313" key="10">
    <source>
        <dbReference type="Proteomes" id="UP000076407"/>
    </source>
</evidence>
<evidence type="ECO:0000256" key="4">
    <source>
        <dbReference type="ARBA" id="ARBA00023157"/>
    </source>
</evidence>
<evidence type="ECO:0000256" key="6">
    <source>
        <dbReference type="SAM" id="MobiDB-lite"/>
    </source>
</evidence>